<keyword evidence="1" id="KW-0472">Membrane</keyword>
<gene>
    <name evidence="2" type="ORF">UBAL3_94320060</name>
</gene>
<keyword evidence="1" id="KW-0812">Transmembrane</keyword>
<evidence type="ECO:0000313" key="2">
    <source>
        <dbReference type="EMBL" id="EES52203.1"/>
    </source>
</evidence>
<feature type="transmembrane region" description="Helical" evidence="1">
    <location>
        <begin position="34"/>
        <end position="56"/>
    </location>
</feature>
<feature type="transmembrane region" description="Helical" evidence="1">
    <location>
        <begin position="68"/>
        <end position="90"/>
    </location>
</feature>
<organism evidence="2 3">
    <name type="scientific">Leptospirillum ferrodiazotrophum</name>
    <dbReference type="NCBI Taxonomy" id="412449"/>
    <lineage>
        <taxon>Bacteria</taxon>
        <taxon>Pseudomonadati</taxon>
        <taxon>Nitrospirota</taxon>
        <taxon>Nitrospiria</taxon>
        <taxon>Nitrospirales</taxon>
        <taxon>Nitrospiraceae</taxon>
        <taxon>Leptospirillum</taxon>
    </lineage>
</organism>
<dbReference type="AlphaFoldDB" id="C6HZ17"/>
<feature type="transmembrane region" description="Helical" evidence="1">
    <location>
        <begin position="102"/>
        <end position="122"/>
    </location>
</feature>
<evidence type="ECO:0000256" key="1">
    <source>
        <dbReference type="SAM" id="Phobius"/>
    </source>
</evidence>
<protein>
    <submittedName>
        <fullName evidence="2">Uncharacterized protein</fullName>
    </submittedName>
</protein>
<evidence type="ECO:0000313" key="3">
    <source>
        <dbReference type="Proteomes" id="UP000009374"/>
    </source>
</evidence>
<accession>C6HZ17</accession>
<reference evidence="2 3" key="1">
    <citation type="journal article" date="2009" name="Appl. Environ. Microbiol.">
        <title>Community genomic and proteomic analyses of chemoautotrophic iron-oxidizing "Leptospirillum rubarum" (Group II) and "Leptospirillum ferrodiazotrophum" (Group III) bacteria in acid mine drainage biofilms.</title>
        <authorList>
            <person name="Goltsman D.S."/>
            <person name="Denef V.J."/>
            <person name="Singer S.W."/>
            <person name="VerBerkmoes N.C."/>
            <person name="Lefsrud M."/>
            <person name="Mueller R.S."/>
            <person name="Dick G.J."/>
            <person name="Sun C.L."/>
            <person name="Wheeler K.E."/>
            <person name="Zemla A."/>
            <person name="Baker B.J."/>
            <person name="Hauser L."/>
            <person name="Land M."/>
            <person name="Shah M.B."/>
            <person name="Thelen M.P."/>
            <person name="Hettich R.L."/>
            <person name="Banfield J.F."/>
        </authorList>
    </citation>
    <scope>NUCLEOTIDE SEQUENCE [LARGE SCALE GENOMIC DNA]</scope>
</reference>
<name>C6HZ17_9BACT</name>
<keyword evidence="1" id="KW-1133">Transmembrane helix</keyword>
<sequence>MPARTRITLLMFAIPGLLDEYWLGNRFLDLPPGLRHPSLLVVELPMLILLLLLVAWSVTARKMTEKGALALFAAAVMMGGGGALRLLLVLTNPEDDPLLKPHLFEVGGLVFAAMMVGIEGQAARRYFEKLRRSKEGASGVAG</sequence>
<keyword evidence="3" id="KW-1185">Reference proteome</keyword>
<proteinExistence type="predicted"/>
<dbReference type="Proteomes" id="UP000009374">
    <property type="component" value="Unassembled WGS sequence"/>
</dbReference>
<dbReference type="EMBL" id="GG693879">
    <property type="protein sequence ID" value="EES52203.1"/>
    <property type="molecule type" value="Genomic_DNA"/>
</dbReference>